<accession>A0A8X6HPJ6</accession>
<dbReference type="Gene3D" id="3.40.33.10">
    <property type="entry name" value="CAP"/>
    <property type="match status" value="1"/>
</dbReference>
<reference evidence="2" key="1">
    <citation type="submission" date="2020-07" db="EMBL/GenBank/DDBJ databases">
        <title>Multicomponent nature underlies the extraordinary mechanical properties of spider dragline silk.</title>
        <authorList>
            <person name="Kono N."/>
            <person name="Nakamura H."/>
            <person name="Mori M."/>
            <person name="Yoshida Y."/>
            <person name="Ohtoshi R."/>
            <person name="Malay A.D."/>
            <person name="Moran D.A.P."/>
            <person name="Tomita M."/>
            <person name="Numata K."/>
            <person name="Arakawa K."/>
        </authorList>
    </citation>
    <scope>NUCLEOTIDE SEQUENCE</scope>
</reference>
<dbReference type="AlphaFoldDB" id="A0A8X6HPJ6"/>
<dbReference type="EMBL" id="BMAO01026121">
    <property type="protein sequence ID" value="GFR07114.1"/>
    <property type="molecule type" value="Genomic_DNA"/>
</dbReference>
<dbReference type="CDD" id="cd05380">
    <property type="entry name" value="CAP_euk"/>
    <property type="match status" value="1"/>
</dbReference>
<dbReference type="Proteomes" id="UP000887116">
    <property type="component" value="Unassembled WGS sequence"/>
</dbReference>
<proteinExistence type="predicted"/>
<evidence type="ECO:0000259" key="1">
    <source>
        <dbReference type="SMART" id="SM00198"/>
    </source>
</evidence>
<evidence type="ECO:0000313" key="3">
    <source>
        <dbReference type="Proteomes" id="UP000887116"/>
    </source>
</evidence>
<feature type="non-terminal residue" evidence="2">
    <location>
        <position position="1"/>
    </location>
</feature>
<feature type="non-terminal residue" evidence="2">
    <location>
        <position position="137"/>
    </location>
</feature>
<dbReference type="InterPro" id="IPR035940">
    <property type="entry name" value="CAP_sf"/>
</dbReference>
<protein>
    <submittedName>
        <fullName evidence="2">Cysteine-rich venom protein natrin-2</fullName>
    </submittedName>
</protein>
<feature type="domain" description="SCP" evidence="1">
    <location>
        <begin position="1"/>
        <end position="111"/>
    </location>
</feature>
<organism evidence="2 3">
    <name type="scientific">Trichonephila clavata</name>
    <name type="common">Joro spider</name>
    <name type="synonym">Nephila clavata</name>
    <dbReference type="NCBI Taxonomy" id="2740835"/>
    <lineage>
        <taxon>Eukaryota</taxon>
        <taxon>Metazoa</taxon>
        <taxon>Ecdysozoa</taxon>
        <taxon>Arthropoda</taxon>
        <taxon>Chelicerata</taxon>
        <taxon>Arachnida</taxon>
        <taxon>Araneae</taxon>
        <taxon>Araneomorphae</taxon>
        <taxon>Entelegynae</taxon>
        <taxon>Araneoidea</taxon>
        <taxon>Nephilidae</taxon>
        <taxon>Trichonephila</taxon>
    </lineage>
</organism>
<dbReference type="SUPFAM" id="SSF55797">
    <property type="entry name" value="PR-1-like"/>
    <property type="match status" value="1"/>
</dbReference>
<dbReference type="InterPro" id="IPR001283">
    <property type="entry name" value="CRISP-related"/>
</dbReference>
<comment type="caution">
    <text evidence="2">The sequence shown here is derived from an EMBL/GenBank/DDBJ whole genome shotgun (WGS) entry which is preliminary data.</text>
</comment>
<dbReference type="InterPro" id="IPR014044">
    <property type="entry name" value="CAP_dom"/>
</dbReference>
<sequence>EWSDELAHLAQLWADTCVFEHGKPKGTTFSKGVYGQNLYLGPDPSGYRATYMWYEEFQHYNLNTDYCKPNQKCGHYIQLAWAESNLLGCGVTKCTEGYHVVCHYYHPRYLGFRMYETGKPCSMCKRGQKSLCYNNLC</sequence>
<dbReference type="SMART" id="SM00198">
    <property type="entry name" value="SCP"/>
    <property type="match status" value="1"/>
</dbReference>
<name>A0A8X6HPJ6_TRICU</name>
<gene>
    <name evidence="2" type="ORF">TNCT_121371</name>
</gene>
<keyword evidence="3" id="KW-1185">Reference proteome</keyword>
<evidence type="ECO:0000313" key="2">
    <source>
        <dbReference type="EMBL" id="GFR07114.1"/>
    </source>
</evidence>
<dbReference type="PANTHER" id="PTHR10334">
    <property type="entry name" value="CYSTEINE-RICH SECRETORY PROTEIN-RELATED"/>
    <property type="match status" value="1"/>
</dbReference>
<dbReference type="Pfam" id="PF00188">
    <property type="entry name" value="CAP"/>
    <property type="match status" value="1"/>
</dbReference>
<dbReference type="OrthoDB" id="6427256at2759"/>